<dbReference type="PANTHER" id="PTHR24179">
    <property type="entry name" value="PROTEIN PHOSPHATASE 1 REGULATORY SUBUNIT 12"/>
    <property type="match status" value="1"/>
</dbReference>
<dbReference type="Gene3D" id="6.10.140.390">
    <property type="match status" value="1"/>
</dbReference>
<dbReference type="SMART" id="SM00248">
    <property type="entry name" value="ANK"/>
    <property type="match status" value="6"/>
</dbReference>
<feature type="compositionally biased region" description="Polar residues" evidence="9">
    <location>
        <begin position="802"/>
        <end position="816"/>
    </location>
</feature>
<evidence type="ECO:0000256" key="4">
    <source>
        <dbReference type="ARBA" id="ARBA00023043"/>
    </source>
</evidence>
<feature type="compositionally biased region" description="Basic residues" evidence="9">
    <location>
        <begin position="690"/>
        <end position="700"/>
    </location>
</feature>
<feature type="repeat" description="ANK" evidence="7">
    <location>
        <begin position="74"/>
        <end position="106"/>
    </location>
</feature>
<evidence type="ECO:0000313" key="12">
    <source>
        <dbReference type="Proteomes" id="UP000542434"/>
    </source>
</evidence>
<feature type="compositionally biased region" description="Basic residues" evidence="9">
    <location>
        <begin position="846"/>
        <end position="857"/>
    </location>
</feature>
<feature type="compositionally biased region" description="Low complexity" evidence="9">
    <location>
        <begin position="595"/>
        <end position="610"/>
    </location>
</feature>
<feature type="non-terminal residue" evidence="11">
    <location>
        <position position="1037"/>
    </location>
</feature>
<evidence type="ECO:0000256" key="2">
    <source>
        <dbReference type="ARBA" id="ARBA00022490"/>
    </source>
</evidence>
<feature type="domain" description="cGMP-dependent protein kinase interacting" evidence="10">
    <location>
        <begin position="938"/>
        <end position="1037"/>
    </location>
</feature>
<feature type="compositionally biased region" description="Polar residues" evidence="9">
    <location>
        <begin position="304"/>
        <end position="318"/>
    </location>
</feature>
<evidence type="ECO:0000256" key="6">
    <source>
        <dbReference type="ARBA" id="ARBA00044333"/>
    </source>
</evidence>
<dbReference type="FunFam" id="1.25.40.20:FF:000876">
    <property type="entry name" value="Protein phosphatase 1 regulatory subunit 12A"/>
    <property type="match status" value="1"/>
</dbReference>
<dbReference type="InterPro" id="IPR031775">
    <property type="entry name" value="PRKG1_interact"/>
</dbReference>
<feature type="compositionally biased region" description="Polar residues" evidence="9">
    <location>
        <begin position="547"/>
        <end position="562"/>
    </location>
</feature>
<dbReference type="Pfam" id="PF15898">
    <property type="entry name" value="PRKG1_interact"/>
    <property type="match status" value="1"/>
</dbReference>
<feature type="compositionally biased region" description="Basic and acidic residues" evidence="9">
    <location>
        <begin position="725"/>
        <end position="773"/>
    </location>
</feature>
<keyword evidence="4 7" id="KW-0040">ANK repeat</keyword>
<feature type="compositionally biased region" description="Polar residues" evidence="9">
    <location>
        <begin position="522"/>
        <end position="533"/>
    </location>
</feature>
<evidence type="ECO:0000256" key="8">
    <source>
        <dbReference type="SAM" id="Coils"/>
    </source>
</evidence>
<feature type="compositionally biased region" description="Low complexity" evidence="9">
    <location>
        <begin position="778"/>
        <end position="801"/>
    </location>
</feature>
<feature type="compositionally biased region" description="Basic and acidic residues" evidence="9">
    <location>
        <begin position="536"/>
        <end position="546"/>
    </location>
</feature>
<evidence type="ECO:0000256" key="1">
    <source>
        <dbReference type="ARBA" id="ARBA00004496"/>
    </source>
</evidence>
<comment type="subcellular location">
    <subcellularLocation>
        <location evidence="1">Cytoplasm</location>
    </subcellularLocation>
</comment>
<keyword evidence="2" id="KW-0963">Cytoplasm</keyword>
<evidence type="ECO:0000259" key="10">
    <source>
        <dbReference type="Pfam" id="PF15898"/>
    </source>
</evidence>
<evidence type="ECO:0000256" key="7">
    <source>
        <dbReference type="PROSITE-ProRule" id="PRU00023"/>
    </source>
</evidence>
<organism evidence="11 12">
    <name type="scientific">Ciccaba nigrolineata</name>
    <dbReference type="NCBI Taxonomy" id="1118524"/>
    <lineage>
        <taxon>Eukaryota</taxon>
        <taxon>Metazoa</taxon>
        <taxon>Chordata</taxon>
        <taxon>Craniata</taxon>
        <taxon>Vertebrata</taxon>
        <taxon>Euteleostomi</taxon>
        <taxon>Archelosauria</taxon>
        <taxon>Archosauria</taxon>
        <taxon>Dinosauria</taxon>
        <taxon>Saurischia</taxon>
        <taxon>Theropoda</taxon>
        <taxon>Coelurosauria</taxon>
        <taxon>Aves</taxon>
        <taxon>Neognathae</taxon>
        <taxon>Neoaves</taxon>
        <taxon>Telluraves</taxon>
        <taxon>Strigiformes</taxon>
        <taxon>Strigidae</taxon>
        <taxon>Ciccaba</taxon>
    </lineage>
</organism>
<dbReference type="CDD" id="cd21944">
    <property type="entry name" value="IPD_MYPT1"/>
    <property type="match status" value="1"/>
</dbReference>
<feature type="compositionally biased region" description="Basic and acidic residues" evidence="9">
    <location>
        <begin position="872"/>
        <end position="888"/>
    </location>
</feature>
<feature type="coiled-coil region" evidence="8">
    <location>
        <begin position="943"/>
        <end position="1024"/>
    </location>
</feature>
<keyword evidence="3" id="KW-0677">Repeat</keyword>
<keyword evidence="8" id="KW-0175">Coiled coil</keyword>
<feature type="compositionally biased region" description="Low complexity" evidence="9">
    <location>
        <begin position="573"/>
        <end position="587"/>
    </location>
</feature>
<dbReference type="Pfam" id="PF12796">
    <property type="entry name" value="Ank_2"/>
    <property type="match status" value="2"/>
</dbReference>
<feature type="repeat" description="ANK" evidence="7">
    <location>
        <begin position="233"/>
        <end position="265"/>
    </location>
</feature>
<accession>A0A7K8VIR7</accession>
<feature type="compositionally biased region" description="Basic and acidic residues" evidence="9">
    <location>
        <begin position="680"/>
        <end position="689"/>
    </location>
</feature>
<dbReference type="GO" id="GO:0019901">
    <property type="term" value="F:protein kinase binding"/>
    <property type="evidence" value="ECO:0007669"/>
    <property type="project" value="InterPro"/>
</dbReference>
<evidence type="ECO:0000256" key="3">
    <source>
        <dbReference type="ARBA" id="ARBA00022737"/>
    </source>
</evidence>
<dbReference type="InterPro" id="IPR002110">
    <property type="entry name" value="Ankyrin_rpt"/>
</dbReference>
<feature type="compositionally biased region" description="Polar residues" evidence="9">
    <location>
        <begin position="889"/>
        <end position="904"/>
    </location>
</feature>
<dbReference type="EMBL" id="VWZC01010554">
    <property type="protein sequence ID" value="NXF66016.1"/>
    <property type="molecule type" value="Genomic_DNA"/>
</dbReference>
<feature type="compositionally biased region" description="Basic and acidic residues" evidence="9">
    <location>
        <begin position="820"/>
        <end position="845"/>
    </location>
</feature>
<dbReference type="InterPro" id="IPR036770">
    <property type="entry name" value="Ankyrin_rpt-contain_sf"/>
</dbReference>
<dbReference type="Gene3D" id="1.25.40.20">
    <property type="entry name" value="Ankyrin repeat-containing domain"/>
    <property type="match status" value="2"/>
</dbReference>
<protein>
    <recommendedName>
        <fullName evidence="5">Protein phosphatase 1 regulatory subunit 12A</fullName>
    </recommendedName>
    <alternativeName>
        <fullName evidence="6">Myosin phosphatase-targeting subunit 1</fullName>
    </alternativeName>
</protein>
<dbReference type="PANTHER" id="PTHR24179:SF20">
    <property type="entry name" value="PROTEIN PHOSPHATASE 1 REGULATORY SUBUNIT 12A"/>
    <property type="match status" value="1"/>
</dbReference>
<feature type="compositionally biased region" description="Basic and acidic residues" evidence="9">
    <location>
        <begin position="425"/>
        <end position="435"/>
    </location>
</feature>
<dbReference type="GO" id="GO:0030018">
    <property type="term" value="C:Z disc"/>
    <property type="evidence" value="ECO:0007669"/>
    <property type="project" value="TreeGrafter"/>
</dbReference>
<gene>
    <name evidence="11" type="primary">Ppp1r12a</name>
    <name evidence="11" type="ORF">CICNIG_R11484</name>
</gene>
<feature type="compositionally biased region" description="Low complexity" evidence="9">
    <location>
        <begin position="472"/>
        <end position="483"/>
    </location>
</feature>
<dbReference type="Gene3D" id="6.10.250.1820">
    <property type="match status" value="1"/>
</dbReference>
<proteinExistence type="predicted"/>
<dbReference type="PROSITE" id="PS50297">
    <property type="entry name" value="ANK_REP_REGION"/>
    <property type="match status" value="4"/>
</dbReference>
<feature type="compositionally biased region" description="Basic and acidic residues" evidence="9">
    <location>
        <begin position="484"/>
        <end position="494"/>
    </location>
</feature>
<feature type="compositionally biased region" description="Low complexity" evidence="9">
    <location>
        <begin position="380"/>
        <end position="404"/>
    </location>
</feature>
<name>A0A7K8VIR7_9STRI</name>
<feature type="compositionally biased region" description="Basic and acidic residues" evidence="9">
    <location>
        <begin position="1"/>
        <end position="15"/>
    </location>
</feature>
<dbReference type="GO" id="GO:0007165">
    <property type="term" value="P:signal transduction"/>
    <property type="evidence" value="ECO:0007669"/>
    <property type="project" value="InterPro"/>
</dbReference>
<dbReference type="SUPFAM" id="SSF48403">
    <property type="entry name" value="Ankyrin repeat"/>
    <property type="match status" value="1"/>
</dbReference>
<evidence type="ECO:0000256" key="5">
    <source>
        <dbReference type="ARBA" id="ARBA00044128"/>
    </source>
</evidence>
<evidence type="ECO:0000256" key="9">
    <source>
        <dbReference type="SAM" id="MobiDB-lite"/>
    </source>
</evidence>
<evidence type="ECO:0000313" key="11">
    <source>
        <dbReference type="EMBL" id="NXF66016.1"/>
    </source>
</evidence>
<dbReference type="GO" id="GO:0019208">
    <property type="term" value="F:phosphatase regulator activity"/>
    <property type="evidence" value="ECO:0007669"/>
    <property type="project" value="InterPro"/>
</dbReference>
<dbReference type="InterPro" id="IPR017401">
    <property type="entry name" value="MYPT1/MYPT2/Mbs85"/>
</dbReference>
<dbReference type="PROSITE" id="PS50088">
    <property type="entry name" value="ANK_REPEAT"/>
    <property type="match status" value="4"/>
</dbReference>
<feature type="compositionally biased region" description="Basic and acidic residues" evidence="9">
    <location>
        <begin position="621"/>
        <end position="632"/>
    </location>
</feature>
<feature type="compositionally biased region" description="Basic and acidic residues" evidence="9">
    <location>
        <begin position="320"/>
        <end position="331"/>
    </location>
</feature>
<feature type="region of interest" description="Disordered" evidence="9">
    <location>
        <begin position="1"/>
        <end position="30"/>
    </location>
</feature>
<dbReference type="PIRSF" id="PIRSF038141">
    <property type="entry name" value="PP1_12ABC_vert"/>
    <property type="match status" value="1"/>
</dbReference>
<dbReference type="FunFam" id="1.25.40.20:FF:000004">
    <property type="entry name" value="Phosphatase 1 regulatory subunit 12A"/>
    <property type="match status" value="1"/>
</dbReference>
<feature type="region of interest" description="Disordered" evidence="9">
    <location>
        <begin position="292"/>
        <end position="928"/>
    </location>
</feature>
<feature type="repeat" description="ANK" evidence="7">
    <location>
        <begin position="200"/>
        <end position="232"/>
    </location>
</feature>
<dbReference type="AlphaFoldDB" id="A0A7K8VIR7"/>
<dbReference type="GO" id="GO:0004857">
    <property type="term" value="F:enzyme inhibitor activity"/>
    <property type="evidence" value="ECO:0007669"/>
    <property type="project" value="TreeGrafter"/>
</dbReference>
<feature type="compositionally biased region" description="Basic and acidic residues" evidence="9">
    <location>
        <begin position="293"/>
        <end position="302"/>
    </location>
</feature>
<dbReference type="InterPro" id="IPR051226">
    <property type="entry name" value="PP1_Regulatory_Subunit"/>
</dbReference>
<keyword evidence="12" id="KW-1185">Reference proteome</keyword>
<dbReference type="Proteomes" id="UP000542434">
    <property type="component" value="Unassembled WGS sequence"/>
</dbReference>
<feature type="non-terminal residue" evidence="11">
    <location>
        <position position="1"/>
    </location>
</feature>
<dbReference type="GO" id="GO:0031672">
    <property type="term" value="C:A band"/>
    <property type="evidence" value="ECO:0007669"/>
    <property type="project" value="TreeGrafter"/>
</dbReference>
<feature type="compositionally biased region" description="Low complexity" evidence="9">
    <location>
        <begin position="633"/>
        <end position="667"/>
    </location>
</feature>
<feature type="compositionally biased region" description="Acidic residues" evidence="9">
    <location>
        <begin position="359"/>
        <end position="371"/>
    </location>
</feature>
<feature type="repeat" description="ANK" evidence="7">
    <location>
        <begin position="107"/>
        <end position="139"/>
    </location>
</feature>
<reference evidence="11 12" key="1">
    <citation type="submission" date="2019-09" db="EMBL/GenBank/DDBJ databases">
        <title>Bird 10,000 Genomes (B10K) Project - Family phase.</title>
        <authorList>
            <person name="Zhang G."/>
        </authorList>
    </citation>
    <scope>NUCLEOTIDE SEQUENCE [LARGE SCALE GENOMIC DNA]</scope>
    <source>
        <strain evidence="11">B10K-DU-001-07</strain>
        <tissue evidence="11">Muscle</tissue>
    </source>
</reference>
<sequence length="1037" mass="115622">MKMADAKQKRNEQLKRWIGSETDLEPPPPVVKRKKTKVKFDDGAVFLAACSSGDTEEVLRLLERGADINYANVDGLTALHQACIDDNVDMVKFLVENGANINQPDNEGWIPLHAAASCGYLDIAEYLISQGAHVGAVNSEGDTPLDIAEEEAMEELLQNEVNRQGVDIEAARKEEERIMLRDARQWLNSGHINDVRHAKSGGTALHVAAAKGYTEVLKLLIQARYDVNIKDYDGWTPLHAAAHWGKEEACRILVENLCDMEAVNKVGQTAFDVADEDILGYLEELQKKQNLLHSEKREKKSPLIESTANMDNNQTQKTFKNKETLIMEQEKNASSIESLEQEKADEEEEGKKDESSCSSEEEEDDDSESEAETDKTKTLAAVTNNANTTSTQSASVAVTVPSVAGGQGAPTSPVKKFPTSTTKVSPKEEERKDESPASWRLGLRKTGSYGALAEITASKEAQKEKDSAGVMRSASSPRLSSSLDNKEKEKDGKGTRLAYVAPTIPRRLASTSDIDEKENRDLSASSIRGGSSYTRRKWEEDVKKNSLNEGPTSLSTSYQRSGSFGRRQDDLISSNVPSTASTVTSSAGLQKTLPASANTTTKSTTGSTSAGVQSSTSNRLWAEDSTEKEKDSVPTAVTVPVAPSVVNATATTTAMTTATSGTVSSTSEVRERRRSYLTPVRDEESESQRKARSRQARQSRRSTQGVTLTDLQEAEKTIGRSRPTRTREQENEEKEKEEKEKQDKEKQEEKKESETKDDDYRQRYSRTVEEPYHRYRPTSTSTSSSSTSSLSTSTSSLSTSSQLNRPNSLIGITSAYSRSGTKESEREGGKKEEEKEEDKSQPKSIRERRRPREKRRSTGVSYWIQDSDENEQEHQSDSEEGTNKKETQSDSLSRYDTGSLSMSSGDRYDSAQGRSGSQSYLEDRKPYCSRLEKEDSTDFKKLYEQILAENEKLKAQLHDTNMELTDLKLQLEKTTQRQERFADRSLLEMEKRERRALERRISEMEEELKMLPDLKADNQRLKDENGALIRVISKLSK</sequence>
<comment type="caution">
    <text evidence="11">The sequence shown here is derived from an EMBL/GenBank/DDBJ whole genome shotgun (WGS) entry which is preliminary data.</text>
</comment>